<accession>A0A151QZK9</accession>
<sequence>RSALVPIFKNRGDIHANKETYIWFSLNKNHSLRGDIGNIQRRALKAVVRRVNCMVLVGDQRISISICWRSAYIN</sequence>
<feature type="non-terminal residue" evidence="1">
    <location>
        <position position="1"/>
    </location>
</feature>
<organism evidence="1 2">
    <name type="scientific">Cajanus cajan</name>
    <name type="common">Pigeon pea</name>
    <name type="synonym">Cajanus indicus</name>
    <dbReference type="NCBI Taxonomy" id="3821"/>
    <lineage>
        <taxon>Eukaryota</taxon>
        <taxon>Viridiplantae</taxon>
        <taxon>Streptophyta</taxon>
        <taxon>Embryophyta</taxon>
        <taxon>Tracheophyta</taxon>
        <taxon>Spermatophyta</taxon>
        <taxon>Magnoliopsida</taxon>
        <taxon>eudicotyledons</taxon>
        <taxon>Gunneridae</taxon>
        <taxon>Pentapetalae</taxon>
        <taxon>rosids</taxon>
        <taxon>fabids</taxon>
        <taxon>Fabales</taxon>
        <taxon>Fabaceae</taxon>
        <taxon>Papilionoideae</taxon>
        <taxon>50 kb inversion clade</taxon>
        <taxon>NPAAA clade</taxon>
        <taxon>indigoferoid/millettioid clade</taxon>
        <taxon>Phaseoleae</taxon>
        <taxon>Cajanus</taxon>
    </lineage>
</organism>
<keyword evidence="2" id="KW-1185">Reference proteome</keyword>
<evidence type="ECO:0000313" key="1">
    <source>
        <dbReference type="EMBL" id="KYP35740.1"/>
    </source>
</evidence>
<gene>
    <name evidence="1" type="ORF">KK1_043207</name>
</gene>
<dbReference type="Proteomes" id="UP000075243">
    <property type="component" value="Unassembled WGS sequence"/>
</dbReference>
<proteinExistence type="predicted"/>
<protein>
    <submittedName>
        <fullName evidence="1">Uncharacterized protein</fullName>
    </submittedName>
</protein>
<reference evidence="1" key="1">
    <citation type="journal article" date="2012" name="Nat. Biotechnol.">
        <title>Draft genome sequence of pigeonpea (Cajanus cajan), an orphan legume crop of resource-poor farmers.</title>
        <authorList>
            <person name="Varshney R.K."/>
            <person name="Chen W."/>
            <person name="Li Y."/>
            <person name="Bharti A.K."/>
            <person name="Saxena R.K."/>
            <person name="Schlueter J.A."/>
            <person name="Donoghue M.T."/>
            <person name="Azam S."/>
            <person name="Fan G."/>
            <person name="Whaley A.M."/>
            <person name="Farmer A.D."/>
            <person name="Sheridan J."/>
            <person name="Iwata A."/>
            <person name="Tuteja R."/>
            <person name="Penmetsa R.V."/>
            <person name="Wu W."/>
            <person name="Upadhyaya H.D."/>
            <person name="Yang S.P."/>
            <person name="Shah T."/>
            <person name="Saxena K.B."/>
            <person name="Michael T."/>
            <person name="McCombie W.R."/>
            <person name="Yang B."/>
            <person name="Zhang G."/>
            <person name="Yang H."/>
            <person name="Wang J."/>
            <person name="Spillane C."/>
            <person name="Cook D.R."/>
            <person name="May G.D."/>
            <person name="Xu X."/>
            <person name="Jackson S.A."/>
        </authorList>
    </citation>
    <scope>NUCLEOTIDE SEQUENCE [LARGE SCALE GENOMIC DNA]</scope>
</reference>
<evidence type="ECO:0000313" key="2">
    <source>
        <dbReference type="Proteomes" id="UP000075243"/>
    </source>
</evidence>
<dbReference type="EMBL" id="KQ484325">
    <property type="protein sequence ID" value="KYP35740.1"/>
    <property type="molecule type" value="Genomic_DNA"/>
</dbReference>
<dbReference type="AlphaFoldDB" id="A0A151QZK9"/>
<dbReference type="Gramene" id="C.cajan_43915.t">
    <property type="protein sequence ID" value="C.cajan_43915.t"/>
    <property type="gene ID" value="C.cajan_43915"/>
</dbReference>
<name>A0A151QZK9_CAJCA</name>